<organism evidence="1 2">
    <name type="scientific">Apophysomyces ossiformis</name>
    <dbReference type="NCBI Taxonomy" id="679940"/>
    <lineage>
        <taxon>Eukaryota</taxon>
        <taxon>Fungi</taxon>
        <taxon>Fungi incertae sedis</taxon>
        <taxon>Mucoromycota</taxon>
        <taxon>Mucoromycotina</taxon>
        <taxon>Mucoromycetes</taxon>
        <taxon>Mucorales</taxon>
        <taxon>Mucorineae</taxon>
        <taxon>Mucoraceae</taxon>
        <taxon>Apophysomyces</taxon>
    </lineage>
</organism>
<gene>
    <name evidence="1" type="ORF">EC973_002408</name>
</gene>
<comment type="caution">
    <text evidence="1">The sequence shown here is derived from an EMBL/GenBank/DDBJ whole genome shotgun (WGS) entry which is preliminary data.</text>
</comment>
<name>A0A8H7EMK2_9FUNG</name>
<dbReference type="Proteomes" id="UP000605846">
    <property type="component" value="Unassembled WGS sequence"/>
</dbReference>
<dbReference type="OrthoDB" id="2430203at2759"/>
<evidence type="ECO:0008006" key="3">
    <source>
        <dbReference type="Google" id="ProtNLM"/>
    </source>
</evidence>
<reference evidence="1" key="1">
    <citation type="submission" date="2020-01" db="EMBL/GenBank/DDBJ databases">
        <title>Genome Sequencing of Three Apophysomyces-Like Fungal Strains Confirms a Novel Fungal Genus in the Mucoromycota with divergent Burkholderia-like Endosymbiotic Bacteria.</title>
        <authorList>
            <person name="Stajich J.E."/>
            <person name="Macias A.M."/>
            <person name="Carter-House D."/>
            <person name="Lovett B."/>
            <person name="Kasson L.R."/>
            <person name="Berry K."/>
            <person name="Grigoriev I."/>
            <person name="Chang Y."/>
            <person name="Spatafora J."/>
            <person name="Kasson M.T."/>
        </authorList>
    </citation>
    <scope>NUCLEOTIDE SEQUENCE</scope>
    <source>
        <strain evidence="1">NRRL A-21654</strain>
    </source>
</reference>
<keyword evidence="2" id="KW-1185">Reference proteome</keyword>
<accession>A0A8H7EMK2</accession>
<sequence length="265" mass="31122">MFHVARLDGQHSQESECWQHISQSPNPYKNGCILEVFKGYWAPDDKVESWFAVFQPQVFTNMETNNYVESWHNQLKTTYLKRKHNRRVDRLLYILVHDVEFDYKINTARVTPNIGPEAALNDMVSGYAVRSFTQEDTVYNINVQDSKMFACTLGHFCWHRVACKHMFLLHRANPNLQIPQVSSYPVSAPTVPRIRQEQVGNNDTLNLVLQKNMLKEKMRNFLQEFDSSEVESIKTLLAMEQHFRKLIDAWRRRVVDPNMNLSTRS</sequence>
<proteinExistence type="predicted"/>
<dbReference type="EMBL" id="JABAYA010000166">
    <property type="protein sequence ID" value="KAF7723032.1"/>
    <property type="molecule type" value="Genomic_DNA"/>
</dbReference>
<evidence type="ECO:0000313" key="1">
    <source>
        <dbReference type="EMBL" id="KAF7723032.1"/>
    </source>
</evidence>
<protein>
    <recommendedName>
        <fullName evidence="3">SWIM-type domain-containing protein</fullName>
    </recommendedName>
</protein>
<dbReference type="AlphaFoldDB" id="A0A8H7EMK2"/>
<evidence type="ECO:0000313" key="2">
    <source>
        <dbReference type="Proteomes" id="UP000605846"/>
    </source>
</evidence>